<feature type="domain" description="Cytochrome c" evidence="9">
    <location>
        <begin position="53"/>
        <end position="127"/>
    </location>
</feature>
<evidence type="ECO:0000256" key="6">
    <source>
        <dbReference type="PROSITE-ProRule" id="PRU00433"/>
    </source>
</evidence>
<keyword evidence="1" id="KW-0813">Transport</keyword>
<dbReference type="PANTHER" id="PTHR37823">
    <property type="entry name" value="CYTOCHROME C-553-LIKE"/>
    <property type="match status" value="1"/>
</dbReference>
<feature type="region of interest" description="Disordered" evidence="7">
    <location>
        <begin position="32"/>
        <end position="60"/>
    </location>
</feature>
<evidence type="ECO:0000256" key="5">
    <source>
        <dbReference type="ARBA" id="ARBA00023004"/>
    </source>
</evidence>
<keyword evidence="2 6" id="KW-0349">Heme</keyword>
<keyword evidence="5 6" id="KW-0408">Iron</keyword>
<dbReference type="InterPro" id="IPR036909">
    <property type="entry name" value="Cyt_c-like_dom_sf"/>
</dbReference>
<dbReference type="Proteomes" id="UP001281447">
    <property type="component" value="Unassembled WGS sequence"/>
</dbReference>
<dbReference type="PIRSF" id="PIRSF000025">
    <property type="entry name" value="Cytc_Bsub_c550"/>
    <property type="match status" value="1"/>
</dbReference>
<keyword evidence="8" id="KW-1133">Transmembrane helix</keyword>
<evidence type="ECO:0000256" key="7">
    <source>
        <dbReference type="SAM" id="MobiDB-lite"/>
    </source>
</evidence>
<sequence>MKKNPVIPYAIIAIIGILAVIVLSTAGVGQRADIQKADKGSENTEQQDKKDEGGSKDPNDIFQANCAACHGSDLTGQVGPNLTKIGSQLSADDIVNIIHKGKGNMPAQSQVGDDEAKTLAKWLSEKK</sequence>
<dbReference type="Gene3D" id="1.10.760.10">
    <property type="entry name" value="Cytochrome c-like domain"/>
    <property type="match status" value="1"/>
</dbReference>
<keyword evidence="3 6" id="KW-0479">Metal-binding</keyword>
<evidence type="ECO:0000256" key="3">
    <source>
        <dbReference type="ARBA" id="ARBA00022723"/>
    </source>
</evidence>
<dbReference type="InterPro" id="IPR012218">
    <property type="entry name" value="Cyt_c_BACSU-c550-type"/>
</dbReference>
<dbReference type="NCBIfam" id="NF045773">
    <property type="entry name" value="cytochro_C550"/>
    <property type="match status" value="1"/>
</dbReference>
<evidence type="ECO:0000313" key="11">
    <source>
        <dbReference type="Proteomes" id="UP001281447"/>
    </source>
</evidence>
<evidence type="ECO:0000256" key="8">
    <source>
        <dbReference type="SAM" id="Phobius"/>
    </source>
</evidence>
<protein>
    <submittedName>
        <fullName evidence="10">Cytochrome c</fullName>
    </submittedName>
</protein>
<keyword evidence="11" id="KW-1185">Reference proteome</keyword>
<gene>
    <name evidence="10" type="ORF">RWE15_23410</name>
</gene>
<reference evidence="10 11" key="1">
    <citation type="submission" date="2023-10" db="EMBL/GenBank/DDBJ databases">
        <title>Virgibacillus halophilus 5B73C genome.</title>
        <authorList>
            <person name="Miliotis G."/>
            <person name="Sengupta P."/>
            <person name="Hameed A."/>
            <person name="Chuvochina M."/>
            <person name="Mcdonagh F."/>
            <person name="Simpson A.C."/>
            <person name="Singh N.K."/>
            <person name="Rekha P.D."/>
            <person name="Raman K."/>
            <person name="Hugenholtz P."/>
            <person name="Venkateswaran K."/>
        </authorList>
    </citation>
    <scope>NUCLEOTIDE SEQUENCE [LARGE SCALE GENOMIC DNA]</scope>
    <source>
        <strain evidence="10 11">5B73C</strain>
    </source>
</reference>
<evidence type="ECO:0000313" key="10">
    <source>
        <dbReference type="EMBL" id="MDY0396707.1"/>
    </source>
</evidence>
<dbReference type="RefSeq" id="WP_390353750.1">
    <property type="nucleotide sequence ID" value="NZ_JBHUIZ010000003.1"/>
</dbReference>
<evidence type="ECO:0000256" key="1">
    <source>
        <dbReference type="ARBA" id="ARBA00022448"/>
    </source>
</evidence>
<dbReference type="Pfam" id="PF13442">
    <property type="entry name" value="Cytochrome_CBB3"/>
    <property type="match status" value="1"/>
</dbReference>
<accession>A0ABU5CBK3</accession>
<keyword evidence="4" id="KW-0249">Electron transport</keyword>
<dbReference type="PROSITE" id="PS51007">
    <property type="entry name" value="CYTC"/>
    <property type="match status" value="1"/>
</dbReference>
<dbReference type="SUPFAM" id="SSF46626">
    <property type="entry name" value="Cytochrome c"/>
    <property type="match status" value="1"/>
</dbReference>
<dbReference type="PANTHER" id="PTHR37823:SF4">
    <property type="entry name" value="MENAQUINOL-CYTOCHROME C REDUCTASE CYTOCHROME B_C SUBUNIT"/>
    <property type="match status" value="1"/>
</dbReference>
<evidence type="ECO:0000256" key="2">
    <source>
        <dbReference type="ARBA" id="ARBA00022617"/>
    </source>
</evidence>
<feature type="compositionally biased region" description="Basic and acidic residues" evidence="7">
    <location>
        <begin position="33"/>
        <end position="59"/>
    </location>
</feature>
<keyword evidence="8" id="KW-0812">Transmembrane</keyword>
<name>A0ABU5CBK3_9BACI</name>
<proteinExistence type="predicted"/>
<dbReference type="EMBL" id="JAWDIP010000004">
    <property type="protein sequence ID" value="MDY0396707.1"/>
    <property type="molecule type" value="Genomic_DNA"/>
</dbReference>
<comment type="caution">
    <text evidence="10">The sequence shown here is derived from an EMBL/GenBank/DDBJ whole genome shotgun (WGS) entry which is preliminary data.</text>
</comment>
<organism evidence="10 11">
    <name type="scientific">Tigheibacillus halophilus</name>
    <dbReference type="NCBI Taxonomy" id="361280"/>
    <lineage>
        <taxon>Bacteria</taxon>
        <taxon>Bacillati</taxon>
        <taxon>Bacillota</taxon>
        <taxon>Bacilli</taxon>
        <taxon>Bacillales</taxon>
        <taxon>Bacillaceae</taxon>
        <taxon>Tigheibacillus</taxon>
    </lineage>
</organism>
<dbReference type="InterPro" id="IPR009056">
    <property type="entry name" value="Cyt_c-like_dom"/>
</dbReference>
<dbReference type="InterPro" id="IPR051811">
    <property type="entry name" value="Cytochrome_c550/c551-like"/>
</dbReference>
<evidence type="ECO:0000259" key="9">
    <source>
        <dbReference type="PROSITE" id="PS51007"/>
    </source>
</evidence>
<dbReference type="InterPro" id="IPR054780">
    <property type="entry name" value="Cytochro_C550_firm"/>
</dbReference>
<feature type="transmembrane region" description="Helical" evidence="8">
    <location>
        <begin position="6"/>
        <end position="29"/>
    </location>
</feature>
<keyword evidence="8" id="KW-0472">Membrane</keyword>
<evidence type="ECO:0000256" key="4">
    <source>
        <dbReference type="ARBA" id="ARBA00022982"/>
    </source>
</evidence>